<dbReference type="PANTHER" id="PTHR42926">
    <property type="match status" value="1"/>
</dbReference>
<keyword evidence="3" id="KW-0808">Transferase</keyword>
<sequence length="504" mass="54791">MIGTHPVNTQNTLSTEFISTGIPGLDNILGGGLTKERLYLLEGDPGSGKTTIALQFLLEGARQGEKVLYITLAENEVELRAVAAAHGMDMDGVTVFEVIPEESLLDPDEQYTVLHPSEVEFSETNKMILGMIEKINPQRVVLDSLSELQLLSGSALRYRRHVLALKQYFARRACTALLLDDKTALRGDQQVRSVAHGVITLQHTDSEYGAERRVVRVLKYRGVGFRRGPHDYSIITGGVIVYPRIVAAETRTLAQRGQVRSGLPQFDVLLGGGIEAGSSTLISGPPGSGKSSLAMQFVKAVTERGQRASMFLFEESFNTLLNRARGIGMDLQTPFDAKLLTVHQIDPAEMSPGEFTHAVCGAADRGAEVIVIDSLNGYLNAMPEASFLATHLHEVLTYLGQRGVATFLVGVQQGMLGNMSTGMDVSYMADNVLLLRYFEARGDVEKAISVFKKRGSAHETTLRSFRISAGGLQVGEVLQGFQGILSGVPELLDQRDRRNGDLSA</sequence>
<evidence type="ECO:0000256" key="3">
    <source>
        <dbReference type="ARBA" id="ARBA00022679"/>
    </source>
</evidence>
<dbReference type="AlphaFoldDB" id="A0A4Y9SII2"/>
<evidence type="ECO:0000256" key="9">
    <source>
        <dbReference type="ARBA" id="ARBA00023204"/>
    </source>
</evidence>
<comment type="function">
    <text evidence="10">Can catalyze the hydrolysis of ATP in the presence of single-stranded DNA, the ATP-dependent uptake of single-stranded DNA by duplex DNA, and the ATP-dependent hybridization of homologous single-stranded DNAs. It interacts with LexA causing its activation and leading to its autocatalytic cleavage.</text>
</comment>
<gene>
    <name evidence="13" type="ORF">E4L96_05870</name>
</gene>
<dbReference type="SMART" id="SM00382">
    <property type="entry name" value="AAA"/>
    <property type="match status" value="2"/>
</dbReference>
<dbReference type="GO" id="GO:0016787">
    <property type="term" value="F:hydrolase activity"/>
    <property type="evidence" value="ECO:0007669"/>
    <property type="project" value="UniProtKB-KW"/>
</dbReference>
<proteinExistence type="predicted"/>
<dbReference type="InterPro" id="IPR003593">
    <property type="entry name" value="AAA+_ATPase"/>
</dbReference>
<keyword evidence="2" id="KW-0597">Phosphoprotein</keyword>
<evidence type="ECO:0000256" key="4">
    <source>
        <dbReference type="ARBA" id="ARBA00022737"/>
    </source>
</evidence>
<dbReference type="Pfam" id="PF06745">
    <property type="entry name" value="ATPase"/>
    <property type="match status" value="2"/>
</dbReference>
<organism evidence="13 14">
    <name type="scientific">Zemynaea arenosa</name>
    <dbReference type="NCBI Taxonomy" id="2561931"/>
    <lineage>
        <taxon>Bacteria</taxon>
        <taxon>Pseudomonadati</taxon>
        <taxon>Pseudomonadota</taxon>
        <taxon>Betaproteobacteria</taxon>
        <taxon>Burkholderiales</taxon>
        <taxon>Oxalobacteraceae</taxon>
        <taxon>Telluria group</taxon>
        <taxon>Zemynaea</taxon>
    </lineage>
</organism>
<dbReference type="PIRSF" id="PIRSF039117">
    <property type="entry name" value="KaiC"/>
    <property type="match status" value="1"/>
</dbReference>
<keyword evidence="8" id="KW-0238">DNA-binding</keyword>
<feature type="domain" description="KaiC" evidence="12">
    <location>
        <begin position="257"/>
        <end position="488"/>
    </location>
</feature>
<evidence type="ECO:0000256" key="8">
    <source>
        <dbReference type="ARBA" id="ARBA00023125"/>
    </source>
</evidence>
<dbReference type="OrthoDB" id="9783783at2"/>
<evidence type="ECO:0000313" key="13">
    <source>
        <dbReference type="EMBL" id="TFW24691.1"/>
    </source>
</evidence>
<name>A0A4Y9SII2_9BURK</name>
<comment type="caution">
    <text evidence="13">The sequence shown here is derived from an EMBL/GenBank/DDBJ whole genome shotgun (WGS) entry which is preliminary data.</text>
</comment>
<evidence type="ECO:0000259" key="12">
    <source>
        <dbReference type="PROSITE" id="PS51146"/>
    </source>
</evidence>
<evidence type="ECO:0000256" key="7">
    <source>
        <dbReference type="ARBA" id="ARBA00022801"/>
    </source>
</evidence>
<evidence type="ECO:0000259" key="11">
    <source>
        <dbReference type="PROSITE" id="PS50162"/>
    </source>
</evidence>
<keyword evidence="7" id="KW-0378">Hydrolase</keyword>
<dbReference type="EMBL" id="SPVF01000083">
    <property type="protein sequence ID" value="TFW24691.1"/>
    <property type="molecule type" value="Genomic_DNA"/>
</dbReference>
<feature type="domain" description="RecA family profile 1" evidence="11">
    <location>
        <begin position="14"/>
        <end position="71"/>
    </location>
</feature>
<feature type="domain" description="KaiC" evidence="12">
    <location>
        <begin position="16"/>
        <end position="255"/>
    </location>
</feature>
<evidence type="ECO:0000313" key="14">
    <source>
        <dbReference type="Proteomes" id="UP000298438"/>
    </source>
</evidence>
<dbReference type="PROSITE" id="PS51146">
    <property type="entry name" value="KAIC"/>
    <property type="match status" value="2"/>
</dbReference>
<dbReference type="InterPro" id="IPR027417">
    <property type="entry name" value="P-loop_NTPase"/>
</dbReference>
<dbReference type="Gene3D" id="3.40.50.300">
    <property type="entry name" value="P-loop containing nucleotide triphosphate hydrolases"/>
    <property type="match status" value="2"/>
</dbReference>
<dbReference type="InterPro" id="IPR030665">
    <property type="entry name" value="KaiC"/>
</dbReference>
<evidence type="ECO:0000256" key="2">
    <source>
        <dbReference type="ARBA" id="ARBA00022553"/>
    </source>
</evidence>
<protein>
    <recommendedName>
        <fullName evidence="1">non-specific serine/threonine protein kinase</fullName>
        <ecNumber evidence="1">2.7.11.1</ecNumber>
    </recommendedName>
</protein>
<evidence type="ECO:0000256" key="6">
    <source>
        <dbReference type="ARBA" id="ARBA00022777"/>
    </source>
</evidence>
<dbReference type="CDD" id="cd19488">
    <property type="entry name" value="KaiC-like_N"/>
    <property type="match status" value="1"/>
</dbReference>
<dbReference type="GO" id="GO:0003677">
    <property type="term" value="F:DNA binding"/>
    <property type="evidence" value="ECO:0007669"/>
    <property type="project" value="UniProtKB-KW"/>
</dbReference>
<keyword evidence="5" id="KW-0227">DNA damage</keyword>
<dbReference type="GO" id="GO:0004674">
    <property type="term" value="F:protein serine/threonine kinase activity"/>
    <property type="evidence" value="ECO:0007669"/>
    <property type="project" value="UniProtKB-EC"/>
</dbReference>
<reference evidence="13 14" key="1">
    <citation type="submission" date="2019-03" db="EMBL/GenBank/DDBJ databases">
        <title>Draft Genome Sequence of Massilia arenosa sp. nov., a Novel Massilia Species Isolated from a Sandy-loam Maize Soil.</title>
        <authorList>
            <person name="Raths R."/>
            <person name="Peta V."/>
            <person name="Bucking H."/>
        </authorList>
    </citation>
    <scope>NUCLEOTIDE SEQUENCE [LARGE SCALE GENOMIC DNA]</scope>
    <source>
        <strain evidence="13 14">MC02</strain>
    </source>
</reference>
<keyword evidence="6" id="KW-0418">Kinase</keyword>
<keyword evidence="9" id="KW-0234">DNA repair</keyword>
<dbReference type="GO" id="GO:0005524">
    <property type="term" value="F:ATP binding"/>
    <property type="evidence" value="ECO:0007669"/>
    <property type="project" value="InterPro"/>
</dbReference>
<dbReference type="PROSITE" id="PS50162">
    <property type="entry name" value="RECA_2"/>
    <property type="match status" value="1"/>
</dbReference>
<dbReference type="PANTHER" id="PTHR42926:SF1">
    <property type="entry name" value="CIRCADIAN CLOCK OSCILLATOR PROTEIN KAIC 1"/>
    <property type="match status" value="1"/>
</dbReference>
<evidence type="ECO:0000256" key="5">
    <source>
        <dbReference type="ARBA" id="ARBA00022763"/>
    </source>
</evidence>
<dbReference type="InterPro" id="IPR051347">
    <property type="entry name" value="Circadian_clock_KaiC-rel"/>
</dbReference>
<dbReference type="EC" id="2.7.11.1" evidence="1"/>
<dbReference type="GO" id="GO:0140664">
    <property type="term" value="F:ATP-dependent DNA damage sensor activity"/>
    <property type="evidence" value="ECO:0007669"/>
    <property type="project" value="InterPro"/>
</dbReference>
<dbReference type="SUPFAM" id="SSF52540">
    <property type="entry name" value="P-loop containing nucleoside triphosphate hydrolases"/>
    <property type="match status" value="2"/>
</dbReference>
<accession>A0A4Y9SII2</accession>
<keyword evidence="14" id="KW-1185">Reference proteome</keyword>
<keyword evidence="4" id="KW-0677">Repeat</keyword>
<dbReference type="GO" id="GO:0006281">
    <property type="term" value="P:DNA repair"/>
    <property type="evidence" value="ECO:0007669"/>
    <property type="project" value="UniProtKB-KW"/>
</dbReference>
<dbReference type="InterPro" id="IPR010624">
    <property type="entry name" value="KaiC_dom"/>
</dbReference>
<dbReference type="InterPro" id="IPR014774">
    <property type="entry name" value="KaiC-like_dom"/>
</dbReference>
<dbReference type="InterPro" id="IPR020588">
    <property type="entry name" value="RecA_ATP-bd"/>
</dbReference>
<dbReference type="Proteomes" id="UP000298438">
    <property type="component" value="Unassembled WGS sequence"/>
</dbReference>
<evidence type="ECO:0000256" key="1">
    <source>
        <dbReference type="ARBA" id="ARBA00012513"/>
    </source>
</evidence>
<evidence type="ECO:0000256" key="10">
    <source>
        <dbReference type="ARBA" id="ARBA00025580"/>
    </source>
</evidence>